<dbReference type="InterPro" id="IPR036804">
    <property type="entry name" value="CheR_N_sf"/>
</dbReference>
<keyword evidence="4" id="KW-0808">Transferase</keyword>
<evidence type="ECO:0000256" key="5">
    <source>
        <dbReference type="ARBA" id="ARBA00022691"/>
    </source>
</evidence>
<dbReference type="SMART" id="SM00138">
    <property type="entry name" value="MeTrc"/>
    <property type="match status" value="1"/>
</dbReference>
<dbReference type="GO" id="GO:0032259">
    <property type="term" value="P:methylation"/>
    <property type="evidence" value="ECO:0007669"/>
    <property type="project" value="UniProtKB-KW"/>
</dbReference>
<dbReference type="EC" id="2.1.1.80" evidence="2"/>
<comment type="catalytic activity">
    <reaction evidence="1">
        <text>L-glutamyl-[protein] + S-adenosyl-L-methionine = [protein]-L-glutamate 5-O-methyl ester + S-adenosyl-L-homocysteine</text>
        <dbReference type="Rhea" id="RHEA:24452"/>
        <dbReference type="Rhea" id="RHEA-COMP:10208"/>
        <dbReference type="Rhea" id="RHEA-COMP:10311"/>
        <dbReference type="ChEBI" id="CHEBI:29973"/>
        <dbReference type="ChEBI" id="CHEBI:57856"/>
        <dbReference type="ChEBI" id="CHEBI:59789"/>
        <dbReference type="ChEBI" id="CHEBI:82795"/>
        <dbReference type="EC" id="2.1.1.80"/>
    </reaction>
</comment>
<dbReference type="InterPro" id="IPR050903">
    <property type="entry name" value="Bact_Chemotaxis_MeTrfase"/>
</dbReference>
<dbReference type="AlphaFoldDB" id="A0AB36TGI1"/>
<dbReference type="InterPro" id="IPR022641">
    <property type="entry name" value="CheR_N"/>
</dbReference>
<dbReference type="PIRSF" id="PIRSF000410">
    <property type="entry name" value="CheR"/>
    <property type="match status" value="1"/>
</dbReference>
<proteinExistence type="predicted"/>
<evidence type="ECO:0000256" key="4">
    <source>
        <dbReference type="ARBA" id="ARBA00022679"/>
    </source>
</evidence>
<dbReference type="SUPFAM" id="SSF53335">
    <property type="entry name" value="S-adenosyl-L-methionine-dependent methyltransferases"/>
    <property type="match status" value="1"/>
</dbReference>
<dbReference type="Pfam" id="PF01739">
    <property type="entry name" value="CheR"/>
    <property type="match status" value="1"/>
</dbReference>
<evidence type="ECO:0000313" key="7">
    <source>
        <dbReference type="EMBL" id="PFH02691.1"/>
    </source>
</evidence>
<protein>
    <recommendedName>
        <fullName evidence="2">protein-glutamate O-methyltransferase</fullName>
        <ecNumber evidence="2">2.1.1.80</ecNumber>
    </recommendedName>
</protein>
<dbReference type="InterPro" id="IPR022642">
    <property type="entry name" value="CheR_C"/>
</dbReference>
<name>A0AB36TGI1_ACETH</name>
<reference evidence="7 8" key="1">
    <citation type="submission" date="2017-09" db="EMBL/GenBank/DDBJ databases">
        <title>Evaluation of Pacific Biosciences Sequencing Technology to Finishing C. thermocellum Genome Sequences.</title>
        <authorList>
            <person name="Brown S."/>
        </authorList>
    </citation>
    <scope>NUCLEOTIDE SEQUENCE [LARGE SCALE GENOMIC DNA]</scope>
    <source>
        <strain evidence="7 8">AD2</strain>
    </source>
</reference>
<dbReference type="RefSeq" id="WP_003518711.1">
    <property type="nucleotide sequence ID" value="NZ_CP013828.1"/>
</dbReference>
<dbReference type="GO" id="GO:0008983">
    <property type="term" value="F:protein-glutamate O-methyltransferase activity"/>
    <property type="evidence" value="ECO:0007669"/>
    <property type="project" value="UniProtKB-EC"/>
</dbReference>
<evidence type="ECO:0000256" key="3">
    <source>
        <dbReference type="ARBA" id="ARBA00022603"/>
    </source>
</evidence>
<dbReference type="PROSITE" id="PS50123">
    <property type="entry name" value="CHER"/>
    <property type="match status" value="1"/>
</dbReference>
<accession>A0AB36TGI1</accession>
<dbReference type="Pfam" id="PF03705">
    <property type="entry name" value="CheR_N"/>
    <property type="match status" value="1"/>
</dbReference>
<evidence type="ECO:0000256" key="1">
    <source>
        <dbReference type="ARBA" id="ARBA00001541"/>
    </source>
</evidence>
<dbReference type="Gene3D" id="1.10.155.10">
    <property type="entry name" value="Chemotaxis receptor methyltransferase CheR, N-terminal domain"/>
    <property type="match status" value="1"/>
</dbReference>
<keyword evidence="3 7" id="KW-0489">Methyltransferase</keyword>
<keyword evidence="5" id="KW-0949">S-adenosyl-L-methionine</keyword>
<feature type="domain" description="CheR-type methyltransferase" evidence="6">
    <location>
        <begin position="1"/>
        <end position="272"/>
    </location>
</feature>
<dbReference type="EMBL" id="PDBW01000001">
    <property type="protein sequence ID" value="PFH02691.1"/>
    <property type="molecule type" value="Genomic_DNA"/>
</dbReference>
<evidence type="ECO:0000256" key="2">
    <source>
        <dbReference type="ARBA" id="ARBA00012534"/>
    </source>
</evidence>
<dbReference type="InterPro" id="IPR029063">
    <property type="entry name" value="SAM-dependent_MTases_sf"/>
</dbReference>
<dbReference type="Proteomes" id="UP000223596">
    <property type="component" value="Unassembled WGS sequence"/>
</dbReference>
<dbReference type="InterPro" id="IPR026024">
    <property type="entry name" value="Chemotaxis_MeTrfase_CheR"/>
</dbReference>
<dbReference type="InterPro" id="IPR000780">
    <property type="entry name" value="CheR_MeTrfase"/>
</dbReference>
<gene>
    <name evidence="7" type="ORF">M972_111477</name>
</gene>
<dbReference type="Gene3D" id="3.40.50.150">
    <property type="entry name" value="Vaccinia Virus protein VP39"/>
    <property type="match status" value="1"/>
</dbReference>
<comment type="caution">
    <text evidence="7">The sequence shown here is derived from an EMBL/GenBank/DDBJ whole genome shotgun (WGS) entry which is preliminary data.</text>
</comment>
<organism evidence="7 8">
    <name type="scientific">Acetivibrio thermocellus AD2</name>
    <dbReference type="NCBI Taxonomy" id="1138384"/>
    <lineage>
        <taxon>Bacteria</taxon>
        <taxon>Bacillati</taxon>
        <taxon>Bacillota</taxon>
        <taxon>Clostridia</taxon>
        <taxon>Eubacteriales</taxon>
        <taxon>Oscillospiraceae</taxon>
        <taxon>Acetivibrio</taxon>
    </lineage>
</organism>
<dbReference type="SUPFAM" id="SSF47757">
    <property type="entry name" value="Chemotaxis receptor methyltransferase CheR, N-terminal domain"/>
    <property type="match status" value="1"/>
</dbReference>
<dbReference type="PRINTS" id="PR00996">
    <property type="entry name" value="CHERMTFRASE"/>
</dbReference>
<dbReference type="PANTHER" id="PTHR24422">
    <property type="entry name" value="CHEMOTAXIS PROTEIN METHYLTRANSFERASE"/>
    <property type="match status" value="1"/>
</dbReference>
<evidence type="ECO:0000259" key="6">
    <source>
        <dbReference type="PROSITE" id="PS50123"/>
    </source>
</evidence>
<sequence>MLHISKKEFDQLAAYVKSNYGINLTEKKKTLVVGRLQNILQQMNFTSFSDYYDYVMSDTTGEAVTTLINKITTNHTFFMREPDHFDFFASTVLPYLSATIKRPLDLRIWSAGCSSGEEPYTLAMIIADFFGPQKPLWDTRILATDISVNVIQKAKAGIYSNERIEGVPEAWKRKYFRKVDENNWAVVDSIRNEVIFRIFNLMNTVFPFKRKFHVIFCRNVMIYFDQQTKMELVNRFYEYTEPGGYLFIGHSESLNRDETKYKYVMPAVYRKE</sequence>
<dbReference type="PANTHER" id="PTHR24422:SF26">
    <property type="entry name" value="CHEMOTAXIS PROTEIN METHYLTRANSFERASE"/>
    <property type="match status" value="1"/>
</dbReference>
<dbReference type="GeneID" id="35806023"/>
<evidence type="ECO:0000313" key="8">
    <source>
        <dbReference type="Proteomes" id="UP000223596"/>
    </source>
</evidence>